<proteinExistence type="predicted"/>
<dbReference type="RefSeq" id="WP_256602318.1">
    <property type="nucleotide sequence ID" value="NZ_JANIBJ010000017.1"/>
</dbReference>
<evidence type="ECO:0000313" key="1">
    <source>
        <dbReference type="EMBL" id="MCQ8104520.1"/>
    </source>
</evidence>
<reference evidence="1 2" key="1">
    <citation type="submission" date="2022-07" db="EMBL/GenBank/DDBJ databases">
        <title>Methylomonas rivi sp. nov., Methylomonas rosea sp. nov., Methylomonas aureus sp. nov. and Methylomonas subterranea sp. nov., four novel methanotrophs isolated from a freshwater creek and the deep terrestrial subsurface.</title>
        <authorList>
            <person name="Abin C."/>
            <person name="Sankaranarayanan K."/>
            <person name="Garner C."/>
            <person name="Sindelar R."/>
            <person name="Kotary K."/>
            <person name="Garner R."/>
            <person name="Barclay S."/>
            <person name="Lawson P."/>
            <person name="Krumholz L."/>
        </authorList>
    </citation>
    <scope>NUCLEOTIDE SEQUENCE [LARGE SCALE GENOMIC DNA]</scope>
    <source>
        <strain evidence="1 2">SURF-2</strain>
    </source>
</reference>
<protein>
    <submittedName>
        <fullName evidence="1">Uncharacterized protein</fullName>
    </submittedName>
</protein>
<keyword evidence="2" id="KW-1185">Reference proteome</keyword>
<comment type="caution">
    <text evidence="1">The sequence shown here is derived from an EMBL/GenBank/DDBJ whole genome shotgun (WGS) entry which is preliminary data.</text>
</comment>
<dbReference type="EMBL" id="JANIBJ010000017">
    <property type="protein sequence ID" value="MCQ8104520.1"/>
    <property type="molecule type" value="Genomic_DNA"/>
</dbReference>
<accession>A0ABT1TGG0</accession>
<sequence>MTTLSASASPILASIAAKVKDEVARAWADAQDYWRIFQRKLDTLKTDSPATTQTRNNRILCCNSFRLCQNDPNGFERHEQCHRLKWRMNKATR</sequence>
<evidence type="ECO:0000313" key="2">
    <source>
        <dbReference type="Proteomes" id="UP001524499"/>
    </source>
</evidence>
<dbReference type="Proteomes" id="UP001524499">
    <property type="component" value="Unassembled WGS sequence"/>
</dbReference>
<gene>
    <name evidence="1" type="ORF">NP590_10430</name>
</gene>
<organism evidence="1 2">
    <name type="scientific">Methylomonas subterranea</name>
    <dbReference type="NCBI Taxonomy" id="2952225"/>
    <lineage>
        <taxon>Bacteria</taxon>
        <taxon>Pseudomonadati</taxon>
        <taxon>Pseudomonadota</taxon>
        <taxon>Gammaproteobacteria</taxon>
        <taxon>Methylococcales</taxon>
        <taxon>Methylococcaceae</taxon>
        <taxon>Methylomonas</taxon>
    </lineage>
</organism>
<name>A0ABT1TGG0_9GAMM</name>